<evidence type="ECO:0000313" key="2">
    <source>
        <dbReference type="Proteomes" id="UP000054166"/>
    </source>
</evidence>
<organism evidence="1 2">
    <name type="scientific">Piloderma croceum (strain F 1598)</name>
    <dbReference type="NCBI Taxonomy" id="765440"/>
    <lineage>
        <taxon>Eukaryota</taxon>
        <taxon>Fungi</taxon>
        <taxon>Dikarya</taxon>
        <taxon>Basidiomycota</taxon>
        <taxon>Agaricomycotina</taxon>
        <taxon>Agaricomycetes</taxon>
        <taxon>Agaricomycetidae</taxon>
        <taxon>Atheliales</taxon>
        <taxon>Atheliaceae</taxon>
        <taxon>Piloderma</taxon>
    </lineage>
</organism>
<dbReference type="EMBL" id="KN833032">
    <property type="protein sequence ID" value="KIM76711.1"/>
    <property type="molecule type" value="Genomic_DNA"/>
</dbReference>
<dbReference type="Proteomes" id="UP000054166">
    <property type="component" value="Unassembled WGS sequence"/>
</dbReference>
<reference evidence="1 2" key="1">
    <citation type="submission" date="2014-04" db="EMBL/GenBank/DDBJ databases">
        <authorList>
            <consortium name="DOE Joint Genome Institute"/>
            <person name="Kuo A."/>
            <person name="Tarkka M."/>
            <person name="Buscot F."/>
            <person name="Kohler A."/>
            <person name="Nagy L.G."/>
            <person name="Floudas D."/>
            <person name="Copeland A."/>
            <person name="Barry K.W."/>
            <person name="Cichocki N."/>
            <person name="Veneault-Fourrey C."/>
            <person name="LaButti K."/>
            <person name="Lindquist E.A."/>
            <person name="Lipzen A."/>
            <person name="Lundell T."/>
            <person name="Morin E."/>
            <person name="Murat C."/>
            <person name="Sun H."/>
            <person name="Tunlid A."/>
            <person name="Henrissat B."/>
            <person name="Grigoriev I.V."/>
            <person name="Hibbett D.S."/>
            <person name="Martin F."/>
            <person name="Nordberg H.P."/>
            <person name="Cantor M.N."/>
            <person name="Hua S.X."/>
        </authorList>
    </citation>
    <scope>NUCLEOTIDE SEQUENCE [LARGE SCALE GENOMIC DNA]</scope>
    <source>
        <strain evidence="1 2">F 1598</strain>
    </source>
</reference>
<dbReference type="AlphaFoldDB" id="A0A0C3FAE7"/>
<reference evidence="2" key="2">
    <citation type="submission" date="2015-01" db="EMBL/GenBank/DDBJ databases">
        <title>Evolutionary Origins and Diversification of the Mycorrhizal Mutualists.</title>
        <authorList>
            <consortium name="DOE Joint Genome Institute"/>
            <consortium name="Mycorrhizal Genomics Consortium"/>
            <person name="Kohler A."/>
            <person name="Kuo A."/>
            <person name="Nagy L.G."/>
            <person name="Floudas D."/>
            <person name="Copeland A."/>
            <person name="Barry K.W."/>
            <person name="Cichocki N."/>
            <person name="Veneault-Fourrey C."/>
            <person name="LaButti K."/>
            <person name="Lindquist E.A."/>
            <person name="Lipzen A."/>
            <person name="Lundell T."/>
            <person name="Morin E."/>
            <person name="Murat C."/>
            <person name="Riley R."/>
            <person name="Ohm R."/>
            <person name="Sun H."/>
            <person name="Tunlid A."/>
            <person name="Henrissat B."/>
            <person name="Grigoriev I.V."/>
            <person name="Hibbett D.S."/>
            <person name="Martin F."/>
        </authorList>
    </citation>
    <scope>NUCLEOTIDE SEQUENCE [LARGE SCALE GENOMIC DNA]</scope>
    <source>
        <strain evidence="2">F 1598</strain>
    </source>
</reference>
<dbReference type="OrthoDB" id="543373at2759"/>
<accession>A0A0C3FAE7</accession>
<keyword evidence="2" id="KW-1185">Reference proteome</keyword>
<gene>
    <name evidence="1" type="ORF">PILCRDRAFT_12587</name>
</gene>
<sequence>MYLIWETAREDGGNKTFRGIWKVYRSDRLLRTDALVAEQYQLQQHPSASASTSSTASTKSLLSNGSASFYSRMMENCARIFHSVLFYLWSVGPPARVKVRPITSHCHPILLLIFDLHETWTLLTSHFISTVTPLATINRTLFQLYLQPLLGFLPSLILPNADPGPIPTIAKPFPTGGSFTLTLTGSSKLTVRDDADDDGMAMDEGKT</sequence>
<dbReference type="InParanoid" id="A0A0C3FAE7"/>
<name>A0A0C3FAE7_PILCF</name>
<dbReference type="STRING" id="765440.A0A0C3FAE7"/>
<proteinExistence type="predicted"/>
<protein>
    <submittedName>
        <fullName evidence="1">Uncharacterized protein</fullName>
    </submittedName>
</protein>
<dbReference type="HOGENOM" id="CLU_1326830_0_0_1"/>
<evidence type="ECO:0000313" key="1">
    <source>
        <dbReference type="EMBL" id="KIM76711.1"/>
    </source>
</evidence>